<dbReference type="PANTHER" id="PTHR20883">
    <property type="entry name" value="PHYTANOYL-COA DIOXYGENASE DOMAIN CONTAINING 1"/>
    <property type="match status" value="1"/>
</dbReference>
<accession>S0EXC1</accession>
<organism evidence="1 2">
    <name type="scientific">Chthonomonas calidirosea (strain DSM 23976 / ICMP 18418 / T49)</name>
    <dbReference type="NCBI Taxonomy" id="1303518"/>
    <lineage>
        <taxon>Bacteria</taxon>
        <taxon>Bacillati</taxon>
        <taxon>Armatimonadota</taxon>
        <taxon>Chthonomonadia</taxon>
        <taxon>Chthonomonadales</taxon>
        <taxon>Chthonomonadaceae</taxon>
        <taxon>Chthonomonas</taxon>
    </lineage>
</organism>
<dbReference type="KEGG" id="ccz:CCALI_01123"/>
<dbReference type="EMBL" id="HF951689">
    <property type="protein sequence ID" value="CCW34942.1"/>
    <property type="molecule type" value="Genomic_DNA"/>
</dbReference>
<dbReference type="Gene3D" id="2.60.120.620">
    <property type="entry name" value="q2cbj1_9rhob like domain"/>
    <property type="match status" value="1"/>
</dbReference>
<keyword evidence="2" id="KW-1185">Reference proteome</keyword>
<dbReference type="Proteomes" id="UP000014227">
    <property type="component" value="Chromosome I"/>
</dbReference>
<dbReference type="Pfam" id="PF05721">
    <property type="entry name" value="PhyH"/>
    <property type="match status" value="1"/>
</dbReference>
<gene>
    <name evidence="1" type="ORF">CCALI_01123</name>
</gene>
<dbReference type="HOGENOM" id="CLU_048953_9_0_0"/>
<dbReference type="PANTHER" id="PTHR20883:SF48">
    <property type="entry name" value="ECTOINE DIOXYGENASE"/>
    <property type="match status" value="1"/>
</dbReference>
<dbReference type="GO" id="GO:0016706">
    <property type="term" value="F:2-oxoglutarate-dependent dioxygenase activity"/>
    <property type="evidence" value="ECO:0007669"/>
    <property type="project" value="UniProtKB-ARBA"/>
</dbReference>
<dbReference type="OrthoDB" id="9814777at2"/>
<dbReference type="PATRIC" id="fig|1303518.3.peg.1143"/>
<dbReference type="RefSeq" id="WP_016482487.1">
    <property type="nucleotide sequence ID" value="NC_021487.1"/>
</dbReference>
<dbReference type="SUPFAM" id="SSF51197">
    <property type="entry name" value="Clavaminate synthase-like"/>
    <property type="match status" value="1"/>
</dbReference>
<proteinExistence type="predicted"/>
<reference evidence="2" key="1">
    <citation type="submission" date="2013-03" db="EMBL/GenBank/DDBJ databases">
        <title>Genome sequence of Chthonomonas calidirosea, the first sequenced genome from the Armatimonadetes phylum (formally candidate division OP10).</title>
        <authorList>
            <person name="Lee K.C.Y."/>
            <person name="Morgan X.C."/>
            <person name="Dunfield P.F."/>
            <person name="Tamas I."/>
            <person name="Houghton K.M."/>
            <person name="Vyssotski M."/>
            <person name="Ryan J.L.J."/>
            <person name="Lagutin K."/>
            <person name="McDonald I.R."/>
            <person name="Stott M.B."/>
        </authorList>
    </citation>
    <scope>NUCLEOTIDE SEQUENCE [LARGE SCALE GENOMIC DNA]</scope>
    <source>
        <strain evidence="2">DSM 23976 / ICMP 18418 / T49</strain>
    </source>
</reference>
<evidence type="ECO:0000313" key="1">
    <source>
        <dbReference type="EMBL" id="CCW34942.1"/>
    </source>
</evidence>
<name>S0EXC1_CHTCT</name>
<protein>
    <submittedName>
        <fullName evidence="1">Protein involved in biosynthesis of mitomycin antibiotics/polyketide fumonisin</fullName>
    </submittedName>
</protein>
<dbReference type="InParanoid" id="S0EXC1"/>
<dbReference type="AlphaFoldDB" id="S0EXC1"/>
<sequence>MTANAISTEWRSYWRLTPEQVAQYQRDGYVLFHQPLFSQEKFARLKAIFEENLERYGPDNLDVIHFRDPRLLEFLLSDEVLDLVEPVVGPNIGLWSSHFICKPPYTGKATPWHEDSAYWNGRVSTMAGICTVWLAIDEATPENGCMRVIPGTHNNGFSEYEPVDTAQNIFGSQIRPELIDESKAVYFALQPGECSLHEARLIHGARANTSPKRRAGYTMRYFPTSSKVYPERNQGHKIWLARGVDLAGNRYENA</sequence>
<dbReference type="eggNOG" id="COG5285">
    <property type="taxonomic scope" value="Bacteria"/>
</dbReference>
<evidence type="ECO:0000313" key="2">
    <source>
        <dbReference type="Proteomes" id="UP000014227"/>
    </source>
</evidence>
<dbReference type="InterPro" id="IPR008775">
    <property type="entry name" value="Phytyl_CoA_dOase-like"/>
</dbReference>
<dbReference type="GO" id="GO:0005506">
    <property type="term" value="F:iron ion binding"/>
    <property type="evidence" value="ECO:0007669"/>
    <property type="project" value="UniProtKB-ARBA"/>
</dbReference>
<dbReference type="STRING" id="454171.CP488_00035"/>